<reference evidence="2" key="1">
    <citation type="journal article" date="2022" name="bioRxiv">
        <title>Sequencing and chromosome-scale assembly of the giantPleurodeles waltlgenome.</title>
        <authorList>
            <person name="Brown T."/>
            <person name="Elewa A."/>
            <person name="Iarovenko S."/>
            <person name="Subramanian E."/>
            <person name="Araus A.J."/>
            <person name="Petzold A."/>
            <person name="Susuki M."/>
            <person name="Suzuki K.-i.T."/>
            <person name="Hayashi T."/>
            <person name="Toyoda A."/>
            <person name="Oliveira C."/>
            <person name="Osipova E."/>
            <person name="Leigh N.D."/>
            <person name="Simon A."/>
            <person name="Yun M.H."/>
        </authorList>
    </citation>
    <scope>NUCLEOTIDE SEQUENCE</scope>
    <source>
        <strain evidence="2">20211129_DDA</strain>
        <tissue evidence="2">Liver</tissue>
    </source>
</reference>
<accession>A0AAV7QTW7</accession>
<comment type="caution">
    <text evidence="2">The sequence shown here is derived from an EMBL/GenBank/DDBJ whole genome shotgun (WGS) entry which is preliminary data.</text>
</comment>
<sequence>MPVHGTLHVQQRRQAWMERKKVPKSDNKCGGITAKCFQIYPAPRFFHKPSTYRYNQGDKLSCPELNLPSTCFILKMTPANRNSALSQSLFLPPIQGTDPGPSIFPRRTSPHAPGTTRVRAEENLPPSSPSLGPWQPKSESPRQAGDAEVERRTAPLSLELYRPCMETETTMSERLTRGGLPQQSPVPPAEAALADHSLTAANSKGGPGRKRQTTARGLGEKSSTWDSATESDSSCRELPQEEETDQRDTGTPQRDGEAVLRELESDQEGLYTLELEYYSTRRIMEWVTQVNRILFSPSCPTEFQEYPLTEQDTSIKIVYDGD</sequence>
<feature type="region of interest" description="Disordered" evidence="1">
    <location>
        <begin position="199"/>
        <end position="256"/>
    </location>
</feature>
<evidence type="ECO:0000313" key="3">
    <source>
        <dbReference type="Proteomes" id="UP001066276"/>
    </source>
</evidence>
<evidence type="ECO:0000256" key="1">
    <source>
        <dbReference type="SAM" id="MobiDB-lite"/>
    </source>
</evidence>
<protein>
    <submittedName>
        <fullName evidence="2">Uncharacterized protein</fullName>
    </submittedName>
</protein>
<evidence type="ECO:0000313" key="2">
    <source>
        <dbReference type="EMBL" id="KAJ1141888.1"/>
    </source>
</evidence>
<feature type="region of interest" description="Disordered" evidence="1">
    <location>
        <begin position="90"/>
        <end position="164"/>
    </location>
</feature>
<name>A0AAV7QTW7_PLEWA</name>
<dbReference type="EMBL" id="JANPWB010000010">
    <property type="protein sequence ID" value="KAJ1141888.1"/>
    <property type="molecule type" value="Genomic_DNA"/>
</dbReference>
<organism evidence="2 3">
    <name type="scientific">Pleurodeles waltl</name>
    <name type="common">Iberian ribbed newt</name>
    <dbReference type="NCBI Taxonomy" id="8319"/>
    <lineage>
        <taxon>Eukaryota</taxon>
        <taxon>Metazoa</taxon>
        <taxon>Chordata</taxon>
        <taxon>Craniata</taxon>
        <taxon>Vertebrata</taxon>
        <taxon>Euteleostomi</taxon>
        <taxon>Amphibia</taxon>
        <taxon>Batrachia</taxon>
        <taxon>Caudata</taxon>
        <taxon>Salamandroidea</taxon>
        <taxon>Salamandridae</taxon>
        <taxon>Pleurodelinae</taxon>
        <taxon>Pleurodeles</taxon>
    </lineage>
</organism>
<feature type="compositionally biased region" description="Polar residues" evidence="1">
    <location>
        <begin position="221"/>
        <end position="232"/>
    </location>
</feature>
<dbReference type="AlphaFoldDB" id="A0AAV7QTW7"/>
<proteinExistence type="predicted"/>
<dbReference type="Proteomes" id="UP001066276">
    <property type="component" value="Chromosome 6"/>
</dbReference>
<gene>
    <name evidence="2" type="ORF">NDU88_008216</name>
</gene>
<keyword evidence="3" id="KW-1185">Reference proteome</keyword>